<dbReference type="EMBL" id="BMKW01000001">
    <property type="protein sequence ID" value="GGI98991.1"/>
    <property type="molecule type" value="Genomic_DNA"/>
</dbReference>
<organism evidence="1 2">
    <name type="scientific">Neoroseomonas lacus</name>
    <dbReference type="NCBI Taxonomy" id="287609"/>
    <lineage>
        <taxon>Bacteria</taxon>
        <taxon>Pseudomonadati</taxon>
        <taxon>Pseudomonadota</taxon>
        <taxon>Alphaproteobacteria</taxon>
        <taxon>Acetobacterales</taxon>
        <taxon>Acetobacteraceae</taxon>
        <taxon>Neoroseomonas</taxon>
    </lineage>
</organism>
<protein>
    <submittedName>
        <fullName evidence="1">Uncharacterized protein</fullName>
    </submittedName>
</protein>
<comment type="caution">
    <text evidence="1">The sequence shown here is derived from an EMBL/GenBank/DDBJ whole genome shotgun (WGS) entry which is preliminary data.</text>
</comment>
<accession>A0A917K677</accession>
<reference evidence="1" key="1">
    <citation type="journal article" date="2014" name="Int. J. Syst. Evol. Microbiol.">
        <title>Complete genome sequence of Corynebacterium casei LMG S-19264T (=DSM 44701T), isolated from a smear-ripened cheese.</title>
        <authorList>
            <consortium name="US DOE Joint Genome Institute (JGI-PGF)"/>
            <person name="Walter F."/>
            <person name="Albersmeier A."/>
            <person name="Kalinowski J."/>
            <person name="Ruckert C."/>
        </authorList>
    </citation>
    <scope>NUCLEOTIDE SEQUENCE</scope>
    <source>
        <strain evidence="1">CGMCC 1.3617</strain>
    </source>
</reference>
<proteinExistence type="predicted"/>
<dbReference type="RefSeq" id="WP_188965067.1">
    <property type="nucleotide sequence ID" value="NZ_BMKW01000001.1"/>
</dbReference>
<dbReference type="Proteomes" id="UP000661507">
    <property type="component" value="Unassembled WGS sequence"/>
</dbReference>
<name>A0A917K677_9PROT</name>
<sequence>MAMTENPDAARFGELVRLHTQGSRFLDREEERRLLEEGVTRYRLRLDEARGMIRAAAAEEDMSLEHEVNASAAQLLKTLADRHGRVTRKDFDKAAAFYRARAGRNVAPADAQRRVKRLMEEADLKPARSGRILRTRRWYRQIGE</sequence>
<dbReference type="AlphaFoldDB" id="A0A917K677"/>
<evidence type="ECO:0000313" key="1">
    <source>
        <dbReference type="EMBL" id="GGI98991.1"/>
    </source>
</evidence>
<gene>
    <name evidence="1" type="ORF">GCM10011320_02200</name>
</gene>
<evidence type="ECO:0000313" key="2">
    <source>
        <dbReference type="Proteomes" id="UP000661507"/>
    </source>
</evidence>
<keyword evidence="2" id="KW-1185">Reference proteome</keyword>
<reference evidence="1" key="2">
    <citation type="submission" date="2020-09" db="EMBL/GenBank/DDBJ databases">
        <authorList>
            <person name="Sun Q."/>
            <person name="Zhou Y."/>
        </authorList>
    </citation>
    <scope>NUCLEOTIDE SEQUENCE</scope>
    <source>
        <strain evidence="1">CGMCC 1.3617</strain>
    </source>
</reference>